<feature type="transmembrane region" description="Helical" evidence="11">
    <location>
        <begin position="216"/>
        <end position="235"/>
    </location>
</feature>
<dbReference type="PANTHER" id="PTHR43520">
    <property type="entry name" value="ATP7, ISOFORM B"/>
    <property type="match status" value="1"/>
</dbReference>
<dbReference type="GO" id="GO:0016020">
    <property type="term" value="C:membrane"/>
    <property type="evidence" value="ECO:0007669"/>
    <property type="project" value="InterPro"/>
</dbReference>
<dbReference type="InterPro" id="IPR044492">
    <property type="entry name" value="P_typ_ATPase_HD_dom"/>
</dbReference>
<dbReference type="PROSITE" id="PS01229">
    <property type="entry name" value="COF_2"/>
    <property type="match status" value="1"/>
</dbReference>
<keyword evidence="9 11" id="KW-0472">Membrane</keyword>
<dbReference type="RefSeq" id="WP_119820025.1">
    <property type="nucleotide sequence ID" value="NZ_CP025066.1"/>
</dbReference>
<evidence type="ECO:0000259" key="12">
    <source>
        <dbReference type="PROSITE" id="PS50846"/>
    </source>
</evidence>
<dbReference type="GO" id="GO:0005524">
    <property type="term" value="F:ATP binding"/>
    <property type="evidence" value="ECO:0007669"/>
    <property type="project" value="UniProtKB-KW"/>
</dbReference>
<evidence type="ECO:0000256" key="4">
    <source>
        <dbReference type="ARBA" id="ARBA00022723"/>
    </source>
</evidence>
<dbReference type="InterPro" id="IPR059000">
    <property type="entry name" value="ATPase_P-type_domA"/>
</dbReference>
<keyword evidence="3 11" id="KW-0812">Transmembrane</keyword>
<feature type="transmembrane region" description="Helical" evidence="11">
    <location>
        <begin position="465"/>
        <end position="492"/>
    </location>
</feature>
<evidence type="ECO:0000256" key="5">
    <source>
        <dbReference type="ARBA" id="ARBA00022741"/>
    </source>
</evidence>
<dbReference type="SFLD" id="SFLDG00002">
    <property type="entry name" value="C1.7:_P-type_atpase_like"/>
    <property type="match status" value="1"/>
</dbReference>
<keyword evidence="8 11" id="KW-1133">Transmembrane helix</keyword>
<feature type="transmembrane region" description="Helical" evidence="11">
    <location>
        <begin position="256"/>
        <end position="274"/>
    </location>
</feature>
<dbReference type="InterPro" id="IPR027256">
    <property type="entry name" value="P-typ_ATPase_IB"/>
</dbReference>
<dbReference type="CDD" id="cd00371">
    <property type="entry name" value="HMA"/>
    <property type="match status" value="1"/>
</dbReference>
<gene>
    <name evidence="13" type="primary">copB2</name>
    <name evidence="13" type="ORF">AArcSl_2566</name>
</gene>
<evidence type="ECO:0000256" key="1">
    <source>
        <dbReference type="ARBA" id="ARBA00004127"/>
    </source>
</evidence>
<dbReference type="GO" id="GO:0043682">
    <property type="term" value="F:P-type divalent copper transporter activity"/>
    <property type="evidence" value="ECO:0007669"/>
    <property type="project" value="TreeGrafter"/>
</dbReference>
<dbReference type="PRINTS" id="PR00119">
    <property type="entry name" value="CATATPASE"/>
</dbReference>
<evidence type="ECO:0000256" key="11">
    <source>
        <dbReference type="SAM" id="Phobius"/>
    </source>
</evidence>
<dbReference type="NCBIfam" id="TIGR01494">
    <property type="entry name" value="ATPase_P-type"/>
    <property type="match status" value="2"/>
</dbReference>
<dbReference type="InterPro" id="IPR023298">
    <property type="entry name" value="ATPase_P-typ_TM_dom_sf"/>
</dbReference>
<dbReference type="Pfam" id="PF00702">
    <property type="entry name" value="Hydrolase"/>
    <property type="match status" value="1"/>
</dbReference>
<dbReference type="SFLD" id="SFLDS00003">
    <property type="entry name" value="Haloacid_Dehalogenase"/>
    <property type="match status" value="1"/>
</dbReference>
<keyword evidence="6" id="KW-0067">ATP-binding</keyword>
<reference evidence="14" key="1">
    <citation type="submission" date="2017-11" db="EMBL/GenBank/DDBJ databases">
        <title>Phenotypic and genomic properties of facultatively anaerobic sulfur-reducing natronoarchaea from hypersaline soda lakes.</title>
        <authorList>
            <person name="Sorokin D.Y."/>
            <person name="Kublanov I.V."/>
            <person name="Roman P."/>
            <person name="Sinninghe Damste J.S."/>
            <person name="Golyshin P.N."/>
            <person name="Rojo D."/>
            <person name="Ciordia S."/>
            <person name="Mena M.D.C."/>
            <person name="Ferrer M."/>
            <person name="Messina E."/>
            <person name="Smedile F."/>
            <person name="La Spada G."/>
            <person name="La Cono V."/>
            <person name="Yakimov M.M."/>
        </authorList>
    </citation>
    <scope>NUCLEOTIDE SEQUENCE [LARGE SCALE GENOMIC DNA]</scope>
    <source>
        <strain evidence="14">AArc-Sl</strain>
    </source>
</reference>
<keyword evidence="7" id="KW-1278">Translocase</keyword>
<comment type="subcellular location">
    <subcellularLocation>
        <location evidence="1">Endomembrane system</location>
        <topology evidence="1">Multi-pass membrane protein</topology>
    </subcellularLocation>
</comment>
<dbReference type="InterPro" id="IPR006121">
    <property type="entry name" value="HMA_dom"/>
</dbReference>
<feature type="transmembrane region" description="Helical" evidence="11">
    <location>
        <begin position="280"/>
        <end position="298"/>
    </location>
</feature>
<dbReference type="InterPro" id="IPR023214">
    <property type="entry name" value="HAD_sf"/>
</dbReference>
<feature type="compositionally biased region" description="Basic and acidic residues" evidence="10">
    <location>
        <begin position="57"/>
        <end position="75"/>
    </location>
</feature>
<dbReference type="GO" id="GO:0055070">
    <property type="term" value="P:copper ion homeostasis"/>
    <property type="evidence" value="ECO:0007669"/>
    <property type="project" value="TreeGrafter"/>
</dbReference>
<evidence type="ECO:0000313" key="14">
    <source>
        <dbReference type="Proteomes" id="UP000263012"/>
    </source>
</evidence>
<dbReference type="InterPro" id="IPR036163">
    <property type="entry name" value="HMA_dom_sf"/>
</dbReference>
<dbReference type="PANTHER" id="PTHR43520:SF8">
    <property type="entry name" value="P-TYPE CU(+) TRANSPORTER"/>
    <property type="match status" value="1"/>
</dbReference>
<keyword evidence="14" id="KW-1185">Reference proteome</keyword>
<dbReference type="InterPro" id="IPR036412">
    <property type="entry name" value="HAD-like_sf"/>
</dbReference>
<dbReference type="SUPFAM" id="SSF81665">
    <property type="entry name" value="Calcium ATPase, transmembrane domain M"/>
    <property type="match status" value="1"/>
</dbReference>
<organism evidence="13 14">
    <name type="scientific">Halalkaliarchaeum desulfuricum</name>
    <dbReference type="NCBI Taxonomy" id="2055893"/>
    <lineage>
        <taxon>Archaea</taxon>
        <taxon>Methanobacteriati</taxon>
        <taxon>Methanobacteriota</taxon>
        <taxon>Stenosarchaea group</taxon>
        <taxon>Halobacteria</taxon>
        <taxon>Halobacteriales</taxon>
        <taxon>Haloferacaceae</taxon>
        <taxon>Halalkaliarchaeum</taxon>
    </lineage>
</organism>
<evidence type="ECO:0000313" key="13">
    <source>
        <dbReference type="EMBL" id="AUX10186.1"/>
    </source>
</evidence>
<dbReference type="GO" id="GO:0012505">
    <property type="term" value="C:endomembrane system"/>
    <property type="evidence" value="ECO:0007669"/>
    <property type="project" value="UniProtKB-SubCell"/>
</dbReference>
<evidence type="ECO:0000256" key="9">
    <source>
        <dbReference type="ARBA" id="ARBA00023136"/>
    </source>
</evidence>
<dbReference type="GO" id="GO:0016887">
    <property type="term" value="F:ATP hydrolysis activity"/>
    <property type="evidence" value="ECO:0007669"/>
    <property type="project" value="InterPro"/>
</dbReference>
<dbReference type="GO" id="GO:0005507">
    <property type="term" value="F:copper ion binding"/>
    <property type="evidence" value="ECO:0007669"/>
    <property type="project" value="TreeGrafter"/>
</dbReference>
<proteinExistence type="inferred from homology"/>
<dbReference type="KEGG" id="hdf:AArcSl_2566"/>
<keyword evidence="4" id="KW-0479">Metal-binding</keyword>
<accession>A0A343TM64</accession>
<dbReference type="Pfam" id="PF00403">
    <property type="entry name" value="HMA"/>
    <property type="match status" value="1"/>
</dbReference>
<dbReference type="Pfam" id="PF00122">
    <property type="entry name" value="E1-E2_ATPase"/>
    <property type="match status" value="1"/>
</dbReference>
<dbReference type="SUPFAM" id="SSF55008">
    <property type="entry name" value="HMA, heavy metal-associated domain"/>
    <property type="match status" value="1"/>
</dbReference>
<dbReference type="Proteomes" id="UP000263012">
    <property type="component" value="Chromosome"/>
</dbReference>
<evidence type="ECO:0000256" key="7">
    <source>
        <dbReference type="ARBA" id="ARBA00022967"/>
    </source>
</evidence>
<dbReference type="AlphaFoldDB" id="A0A343TM64"/>
<dbReference type="Gene3D" id="3.40.50.1000">
    <property type="entry name" value="HAD superfamily/HAD-like"/>
    <property type="match status" value="1"/>
</dbReference>
<dbReference type="PROSITE" id="PS50846">
    <property type="entry name" value="HMA_2"/>
    <property type="match status" value="1"/>
</dbReference>
<dbReference type="InterPro" id="IPR018303">
    <property type="entry name" value="ATPase_P-typ_P_site"/>
</dbReference>
<dbReference type="GeneID" id="37878923"/>
<dbReference type="Gene3D" id="3.40.1110.10">
    <property type="entry name" value="Calcium-transporting ATPase, cytoplasmic domain N"/>
    <property type="match status" value="1"/>
</dbReference>
<feature type="transmembrane region" description="Helical" evidence="11">
    <location>
        <begin position="169"/>
        <end position="191"/>
    </location>
</feature>
<sequence>MATDPATRASTPDDGCTLCGLPTATPPVSNDGGEPFCCRGCRDVYDALGDVDGVDAEDVRERREGRVPDSERGADGSDDGSITDGYDRSFFRVDGMHCVTCESFVESVACGADGVENARASYVTDTVRVDHDPDAVSDEELTDRLTGLGYRATPRDDEFARRQAENTAFIRLAVGVLFGMMVMFQYVVLIYPTYFDGLFYDERTAEFLAESMAATGGRYLFVVIAVLTTIVLVVAGKPLLRGAYVAIRTRSPNMDLLVSIAAVSAYLYSHLIVATGGTHVYYDVTVAIVVVVTVGRHYESTAKARATELLSELSTVRVREARLLPDSGDGTRDPGETVPVEELAGGERVLVRTGERVPVDGTALEGTAAVDEAVITGESLPATRKPGDAVVGGSVVRDGALVIEVAPGGESGIDRLSAMVWDLQSSNRGIQKLADKLATVFVPVVLVLAAVVFMGYLVTGAGVTAALLVGLTVLIVSCPCALGLATPLATAAGVREALERRLVVFDETVFERIHGAETVVFDKTGTLTTGEMGVLESTGPTEAFVAAAALERRSGHPVAAAIVDAFGSDAGSPDDLAFDGGATASETDTDTAMGTASAGVDDYRSHDDGVTGVVDGAEVAVGHPDLFDRRGWTVPEELTSTAQRAREAGRVPVLVGRDGAAEGVATVGDEYRPGWEAAIDRFAERGVEVVVLSGDDSAASGALSEHPGIDRVFAGVPPEGKAETVSRLRQRGRTVMVGDGTNDAPALASADLGIAMGGGTAMAADAADVAVLEDDLESVETVFDLAQATDRRVKGNVGWAFCYNAIAIPLAISGLLNPLFAALAMATSSLLVVINSSRDLL</sequence>
<dbReference type="Gene3D" id="3.30.70.100">
    <property type="match status" value="1"/>
</dbReference>
<dbReference type="EMBL" id="CP025066">
    <property type="protein sequence ID" value="AUX10186.1"/>
    <property type="molecule type" value="Genomic_DNA"/>
</dbReference>
<feature type="transmembrane region" description="Helical" evidence="11">
    <location>
        <begin position="437"/>
        <end position="459"/>
    </location>
</feature>
<dbReference type="SUPFAM" id="SSF81653">
    <property type="entry name" value="Calcium ATPase, transduction domain A"/>
    <property type="match status" value="1"/>
</dbReference>
<evidence type="ECO:0000256" key="10">
    <source>
        <dbReference type="SAM" id="MobiDB-lite"/>
    </source>
</evidence>
<feature type="transmembrane region" description="Helical" evidence="11">
    <location>
        <begin position="801"/>
        <end position="834"/>
    </location>
</feature>
<feature type="domain" description="HMA" evidence="12">
    <location>
        <begin position="87"/>
        <end position="153"/>
    </location>
</feature>
<dbReference type="PROSITE" id="PS00154">
    <property type="entry name" value="ATPASE_E1_E2"/>
    <property type="match status" value="1"/>
</dbReference>
<dbReference type="InterPro" id="IPR008250">
    <property type="entry name" value="ATPase_P-typ_transduc_dom_A_sf"/>
</dbReference>
<comment type="similarity">
    <text evidence="2">Belongs to the cation transport ATPase (P-type) (TC 3.A.3) family. Type IB subfamily.</text>
</comment>
<protein>
    <submittedName>
        <fullName evidence="13">Cu2+-exporting ATPase</fullName>
    </submittedName>
</protein>
<feature type="region of interest" description="Disordered" evidence="10">
    <location>
        <begin position="55"/>
        <end position="81"/>
    </location>
</feature>
<evidence type="ECO:0000256" key="3">
    <source>
        <dbReference type="ARBA" id="ARBA00022692"/>
    </source>
</evidence>
<dbReference type="SUPFAM" id="SSF56784">
    <property type="entry name" value="HAD-like"/>
    <property type="match status" value="1"/>
</dbReference>
<keyword evidence="5" id="KW-0547">Nucleotide-binding</keyword>
<dbReference type="InterPro" id="IPR023299">
    <property type="entry name" value="ATPase_P-typ_cyto_dom_N"/>
</dbReference>
<evidence type="ECO:0000256" key="2">
    <source>
        <dbReference type="ARBA" id="ARBA00006024"/>
    </source>
</evidence>
<dbReference type="InterPro" id="IPR001757">
    <property type="entry name" value="P_typ_ATPase"/>
</dbReference>
<evidence type="ECO:0000256" key="8">
    <source>
        <dbReference type="ARBA" id="ARBA00022989"/>
    </source>
</evidence>
<dbReference type="NCBIfam" id="TIGR01525">
    <property type="entry name" value="ATPase-IB_hvy"/>
    <property type="match status" value="1"/>
</dbReference>
<dbReference type="OrthoDB" id="8588at2157"/>
<evidence type="ECO:0000256" key="6">
    <source>
        <dbReference type="ARBA" id="ARBA00022840"/>
    </source>
</evidence>
<dbReference type="SFLD" id="SFLDF00027">
    <property type="entry name" value="p-type_atpase"/>
    <property type="match status" value="1"/>
</dbReference>
<dbReference type="Gene3D" id="2.70.150.10">
    <property type="entry name" value="Calcium-transporting ATPase, cytoplasmic transduction domain A"/>
    <property type="match status" value="1"/>
</dbReference>
<name>A0A343TM64_9EURY</name>